<keyword evidence="1" id="KW-0560">Oxidoreductase</keyword>
<dbReference type="InterPro" id="IPR011032">
    <property type="entry name" value="GroES-like_sf"/>
</dbReference>
<comment type="caution">
    <text evidence="3">The sequence shown here is derived from an EMBL/GenBank/DDBJ whole genome shotgun (WGS) entry which is preliminary data.</text>
</comment>
<evidence type="ECO:0000313" key="4">
    <source>
        <dbReference type="Proteomes" id="UP000306628"/>
    </source>
</evidence>
<evidence type="ECO:0000313" key="3">
    <source>
        <dbReference type="EMBL" id="TMR10198.1"/>
    </source>
</evidence>
<dbReference type="Proteomes" id="UP000306628">
    <property type="component" value="Unassembled WGS sequence"/>
</dbReference>
<dbReference type="EMBL" id="VCKX01000538">
    <property type="protein sequence ID" value="TMR10198.1"/>
    <property type="molecule type" value="Genomic_DNA"/>
</dbReference>
<gene>
    <name evidence="3" type="ORF">ETD85_60705</name>
</gene>
<dbReference type="SUPFAM" id="SSF51735">
    <property type="entry name" value="NAD(P)-binding Rossmann-fold domains"/>
    <property type="match status" value="1"/>
</dbReference>
<dbReference type="InterPro" id="IPR020843">
    <property type="entry name" value="ER"/>
</dbReference>
<dbReference type="Pfam" id="PF08240">
    <property type="entry name" value="ADH_N"/>
    <property type="match status" value="1"/>
</dbReference>
<reference evidence="3 4" key="1">
    <citation type="submission" date="2019-05" db="EMBL/GenBank/DDBJ databases">
        <title>Draft genome sequence of Nonomuraea zeae DSM 100528.</title>
        <authorList>
            <person name="Saricaoglu S."/>
            <person name="Isik K."/>
        </authorList>
    </citation>
    <scope>NUCLEOTIDE SEQUENCE [LARGE SCALE GENOMIC DNA]</scope>
    <source>
        <strain evidence="3 4">DSM 100528</strain>
    </source>
</reference>
<keyword evidence="4" id="KW-1185">Reference proteome</keyword>
<name>A0A5S4F275_9ACTN</name>
<dbReference type="OrthoDB" id="9801186at2"/>
<dbReference type="InterPro" id="IPR013154">
    <property type="entry name" value="ADH-like_N"/>
</dbReference>
<dbReference type="Gene3D" id="3.40.50.720">
    <property type="entry name" value="NAD(P)-binding Rossmann-like Domain"/>
    <property type="match status" value="1"/>
</dbReference>
<accession>A0A5S4F275</accession>
<evidence type="ECO:0000259" key="2">
    <source>
        <dbReference type="SMART" id="SM00829"/>
    </source>
</evidence>
<proteinExistence type="predicted"/>
<dbReference type="AlphaFoldDB" id="A0A5S4F275"/>
<dbReference type="SMART" id="SM00829">
    <property type="entry name" value="PKS_ER"/>
    <property type="match status" value="1"/>
</dbReference>
<dbReference type="GO" id="GO:0016491">
    <property type="term" value="F:oxidoreductase activity"/>
    <property type="evidence" value="ECO:0007669"/>
    <property type="project" value="UniProtKB-KW"/>
</dbReference>
<dbReference type="Gene3D" id="3.90.180.10">
    <property type="entry name" value="Medium-chain alcohol dehydrogenases, catalytic domain"/>
    <property type="match status" value="1"/>
</dbReference>
<dbReference type="PROSITE" id="PS01162">
    <property type="entry name" value="QOR_ZETA_CRYSTAL"/>
    <property type="match status" value="1"/>
</dbReference>
<sequence>MRAARIHEYGDATVIRQDRIPVPRPGPGEVLIEVAATSLNPAEVGLRLGLLHDVLQVNLPLTLGWDVSGTVVETGAGVTRLAPGDRVFGQVTGAAAEYATAPADLLARAPETVPLAHAAAVPVAGLTAWQAIHEHARLTEGQRVLINGAGGGIGMFAVQLAKRAGAVVTATAGPHSAAAAARYGADEVIDYATRPFPGGMDVVLNLAAIPDEAAAALAGRGRTVITVASPIEGGVHFITRNDPDQLAGIAALIDRGELAVEVAAYRSPDELQEVHRGAESGQLRGKTVVLMA</sequence>
<dbReference type="CDD" id="cd05289">
    <property type="entry name" value="MDR_like_2"/>
    <property type="match status" value="1"/>
</dbReference>
<dbReference type="Pfam" id="PF13602">
    <property type="entry name" value="ADH_zinc_N_2"/>
    <property type="match status" value="1"/>
</dbReference>
<dbReference type="InterPro" id="IPR036291">
    <property type="entry name" value="NAD(P)-bd_dom_sf"/>
</dbReference>
<dbReference type="PANTHER" id="PTHR11695">
    <property type="entry name" value="ALCOHOL DEHYDROGENASE RELATED"/>
    <property type="match status" value="1"/>
</dbReference>
<feature type="domain" description="Enoyl reductase (ER)" evidence="2">
    <location>
        <begin position="10"/>
        <end position="289"/>
    </location>
</feature>
<protein>
    <submittedName>
        <fullName evidence="3">NADP-dependent oxidoreductase</fullName>
    </submittedName>
</protein>
<evidence type="ECO:0000256" key="1">
    <source>
        <dbReference type="ARBA" id="ARBA00023002"/>
    </source>
</evidence>
<dbReference type="SUPFAM" id="SSF50129">
    <property type="entry name" value="GroES-like"/>
    <property type="match status" value="1"/>
</dbReference>
<dbReference type="InterPro" id="IPR050700">
    <property type="entry name" value="YIM1/Zinc_Alcohol_DH_Fams"/>
</dbReference>
<dbReference type="PANTHER" id="PTHR11695:SF294">
    <property type="entry name" value="RETICULON-4-INTERACTING PROTEIN 1, MITOCHONDRIAL"/>
    <property type="match status" value="1"/>
</dbReference>
<dbReference type="GO" id="GO:0008270">
    <property type="term" value="F:zinc ion binding"/>
    <property type="evidence" value="ECO:0007669"/>
    <property type="project" value="InterPro"/>
</dbReference>
<dbReference type="InterPro" id="IPR002364">
    <property type="entry name" value="Quin_OxRdtase/zeta-crystal_CS"/>
</dbReference>
<organism evidence="3 4">
    <name type="scientific">Nonomuraea zeae</name>
    <dbReference type="NCBI Taxonomy" id="1642303"/>
    <lineage>
        <taxon>Bacteria</taxon>
        <taxon>Bacillati</taxon>
        <taxon>Actinomycetota</taxon>
        <taxon>Actinomycetes</taxon>
        <taxon>Streptosporangiales</taxon>
        <taxon>Streptosporangiaceae</taxon>
        <taxon>Nonomuraea</taxon>
    </lineage>
</organism>